<dbReference type="InterPro" id="IPR013604">
    <property type="entry name" value="7TM_chemorcpt"/>
</dbReference>
<dbReference type="Pfam" id="PF08395">
    <property type="entry name" value="7tm_7"/>
    <property type="match status" value="1"/>
</dbReference>
<proteinExistence type="predicted"/>
<feature type="transmembrane region" description="Helical" evidence="7">
    <location>
        <begin position="325"/>
        <end position="343"/>
    </location>
</feature>
<evidence type="ECO:0000256" key="5">
    <source>
        <dbReference type="ARBA" id="ARBA00023136"/>
    </source>
</evidence>
<evidence type="ECO:0000256" key="2">
    <source>
        <dbReference type="ARBA" id="ARBA00022475"/>
    </source>
</evidence>
<feature type="transmembrane region" description="Helical" evidence="7">
    <location>
        <begin position="210"/>
        <end position="238"/>
    </location>
</feature>
<comment type="caution">
    <text evidence="8">The sequence shown here is derived from an EMBL/GenBank/DDBJ whole genome shotgun (WGS) entry which is preliminary data.</text>
</comment>
<evidence type="ECO:0000256" key="6">
    <source>
        <dbReference type="ARBA" id="ARBA00023170"/>
    </source>
</evidence>
<keyword evidence="9" id="KW-1185">Reference proteome</keyword>
<comment type="subcellular location">
    <subcellularLocation>
        <location evidence="1">Cell membrane</location>
        <topology evidence="1">Multi-pass membrane protein</topology>
    </subcellularLocation>
</comment>
<keyword evidence="2" id="KW-1003">Cell membrane</keyword>
<sequence length="346" mass="39075">MRDTESFRVYFLFALTVLWTGSSSSVLFLQKLWLIGYLKSLGIGALLLHQNLQTVTCPDELDMTLERFRELEFLTKEFNDAFGLIIAVGVLSLCLMVLISLFEVVLYVLVSDAKVGFTYVLPLFLTVWILFVICDAANTFEIQIKRCLSNLKEFPRKIPNISRMVSMQSLGIGALLLHQNLQAVSCPDELDMAVERFRELEFLTHEFNDAFGIIIAMGFLSLCLTVLISLFEVVLYVLELDAGVGFSYVLQLFLTVLILFVICDAANTFEIQIKRCLSNLKELPRKCPNISKVVSMQISLLVAKNLCQPLIISPGSLFQINRRTLTAIISTITTYMVVLVQFYKDG</sequence>
<organism evidence="8 9">
    <name type="scientific">Orchesella dallaii</name>
    <dbReference type="NCBI Taxonomy" id="48710"/>
    <lineage>
        <taxon>Eukaryota</taxon>
        <taxon>Metazoa</taxon>
        <taxon>Ecdysozoa</taxon>
        <taxon>Arthropoda</taxon>
        <taxon>Hexapoda</taxon>
        <taxon>Collembola</taxon>
        <taxon>Entomobryomorpha</taxon>
        <taxon>Entomobryoidea</taxon>
        <taxon>Orchesellidae</taxon>
        <taxon>Orchesellinae</taxon>
        <taxon>Orchesella</taxon>
    </lineage>
</organism>
<evidence type="ECO:0008006" key="10">
    <source>
        <dbReference type="Google" id="ProtNLM"/>
    </source>
</evidence>
<dbReference type="EMBL" id="CAXLJM020000057">
    <property type="protein sequence ID" value="CAL8118146.1"/>
    <property type="molecule type" value="Genomic_DNA"/>
</dbReference>
<evidence type="ECO:0000256" key="1">
    <source>
        <dbReference type="ARBA" id="ARBA00004651"/>
    </source>
</evidence>
<evidence type="ECO:0000256" key="7">
    <source>
        <dbReference type="SAM" id="Phobius"/>
    </source>
</evidence>
<evidence type="ECO:0000313" key="9">
    <source>
        <dbReference type="Proteomes" id="UP001642540"/>
    </source>
</evidence>
<name>A0ABP1R2C8_9HEXA</name>
<keyword evidence="4 7" id="KW-1133">Transmembrane helix</keyword>
<evidence type="ECO:0000256" key="3">
    <source>
        <dbReference type="ARBA" id="ARBA00022692"/>
    </source>
</evidence>
<keyword evidence="5 7" id="KW-0472">Membrane</keyword>
<feature type="transmembrane region" description="Helical" evidence="7">
    <location>
        <begin position="81"/>
        <end position="110"/>
    </location>
</feature>
<feature type="transmembrane region" description="Helical" evidence="7">
    <location>
        <begin position="116"/>
        <end position="137"/>
    </location>
</feature>
<dbReference type="PANTHER" id="PTHR21421:SF29">
    <property type="entry name" value="GUSTATORY RECEPTOR 5A FOR TREHALOSE-RELATED"/>
    <property type="match status" value="1"/>
</dbReference>
<protein>
    <recommendedName>
        <fullName evidence="10">Gustatory receptor</fullName>
    </recommendedName>
</protein>
<accession>A0ABP1R2C8</accession>
<reference evidence="8 9" key="1">
    <citation type="submission" date="2024-08" db="EMBL/GenBank/DDBJ databases">
        <authorList>
            <person name="Cucini C."/>
            <person name="Frati F."/>
        </authorList>
    </citation>
    <scope>NUCLEOTIDE SEQUENCE [LARGE SCALE GENOMIC DNA]</scope>
</reference>
<dbReference type="PANTHER" id="PTHR21421">
    <property type="entry name" value="GUSTATORY RECEPTOR"/>
    <property type="match status" value="1"/>
</dbReference>
<evidence type="ECO:0000256" key="4">
    <source>
        <dbReference type="ARBA" id="ARBA00022989"/>
    </source>
</evidence>
<keyword evidence="3 7" id="KW-0812">Transmembrane</keyword>
<evidence type="ECO:0000313" key="8">
    <source>
        <dbReference type="EMBL" id="CAL8118146.1"/>
    </source>
</evidence>
<keyword evidence="6" id="KW-0675">Receptor</keyword>
<feature type="transmembrane region" description="Helical" evidence="7">
    <location>
        <begin position="244"/>
        <end position="265"/>
    </location>
</feature>
<gene>
    <name evidence="8" type="ORF">ODALV1_LOCUS18000</name>
</gene>
<dbReference type="Proteomes" id="UP001642540">
    <property type="component" value="Unassembled WGS sequence"/>
</dbReference>
<feature type="transmembrane region" description="Helical" evidence="7">
    <location>
        <begin position="6"/>
        <end position="29"/>
    </location>
</feature>